<dbReference type="PANTHER" id="PTHR11098:SF1">
    <property type="entry name" value="NICOTINATE PHOSPHORIBOSYLTRANSFERASE"/>
    <property type="match status" value="1"/>
</dbReference>
<evidence type="ECO:0000313" key="12">
    <source>
        <dbReference type="EMBL" id="PRT53766.1"/>
    </source>
</evidence>
<evidence type="ECO:0000256" key="2">
    <source>
        <dbReference type="ARBA" id="ARBA00010897"/>
    </source>
</evidence>
<dbReference type="AlphaFoldDB" id="A0A2T0FFJ4"/>
<feature type="domain" description="Nicotinate/nicotinamide phosphoribosyltransferase" evidence="10">
    <location>
        <begin position="159"/>
        <end position="389"/>
    </location>
</feature>
<dbReference type="PANTHER" id="PTHR11098">
    <property type="entry name" value="NICOTINATE PHOSPHORIBOSYLTRANSFERASE"/>
    <property type="match status" value="1"/>
</dbReference>
<feature type="region of interest" description="Disordered" evidence="9">
    <location>
        <begin position="375"/>
        <end position="395"/>
    </location>
</feature>
<evidence type="ECO:0000256" key="9">
    <source>
        <dbReference type="SAM" id="MobiDB-lite"/>
    </source>
</evidence>
<accession>A0A2T0FFJ4</accession>
<dbReference type="Gene3D" id="3.20.140.10">
    <property type="entry name" value="nicotinate phosphoribosyltransferase"/>
    <property type="match status" value="1"/>
</dbReference>
<evidence type="ECO:0000256" key="3">
    <source>
        <dbReference type="ARBA" id="ARBA00013236"/>
    </source>
</evidence>
<dbReference type="EMBL" id="NDIQ01000001">
    <property type="protein sequence ID" value="PRT53766.1"/>
    <property type="molecule type" value="Genomic_DNA"/>
</dbReference>
<dbReference type="STRING" id="45607.A0A2T0FFJ4"/>
<dbReference type="SUPFAM" id="SSF51690">
    <property type="entry name" value="Nicotinate/Quinolinate PRTase C-terminal domain-like"/>
    <property type="match status" value="1"/>
</dbReference>
<dbReference type="OrthoDB" id="193380at2759"/>
<keyword evidence="5 8" id="KW-0436">Ligase</keyword>
<dbReference type="NCBIfam" id="TIGR01514">
    <property type="entry name" value="NAPRTase"/>
    <property type="match status" value="1"/>
</dbReference>
<dbReference type="Pfam" id="PF04095">
    <property type="entry name" value="NAPRTase"/>
    <property type="match status" value="1"/>
</dbReference>
<comment type="function">
    <text evidence="8">Catalyzes the synthesis of beta-nicotinate D-ribonucleotide from nicotinate and 5-phospho-D-ribose 1-phosphate at the expense of ATP.</text>
</comment>
<evidence type="ECO:0000313" key="13">
    <source>
        <dbReference type="Proteomes" id="UP000238350"/>
    </source>
</evidence>
<sequence>MIDSLLDTDLYKLTMQAVISKHFADAVVEYTLSNRTDGMKFNKSAFEWLKEQVIALGDLRFSSEDIEYLRTAVPFLPAEYLDCLKEVELNPKKEVDLTLDNGDLIITVNGLWSTTILYEIPILALASEAYFKFVDTKWTVDGQELQAFNKCRKLLDIGCSFSEFGTRRRRSKETQKLVIQGLVNGARNREDENKLIGTSNIMFAREFGLKPIGTVAHELMMGIAAYDQDYKNANKRAMDVWLDTVGGKAAGFALTDTFGTPNFLQTFVPPYSDLYLGVRQDSGDPVEYTQLIAQHYKKLGYEANTKFILYSDSLNIETCTKYKHAAEANGLIPLFGIGTFLSNDFRNSDDPTVKSKPLNIVMKISKVNGYPAIKLSDNASKNTGPPKRSKRSRRN</sequence>
<evidence type="ECO:0000256" key="5">
    <source>
        <dbReference type="ARBA" id="ARBA00022598"/>
    </source>
</evidence>
<dbReference type="InterPro" id="IPR040727">
    <property type="entry name" value="NAPRTase_N"/>
</dbReference>
<evidence type="ECO:0000259" key="11">
    <source>
        <dbReference type="Pfam" id="PF17767"/>
    </source>
</evidence>
<gene>
    <name evidence="12" type="ORF">B9G98_01386</name>
</gene>
<dbReference type="GO" id="GO:0004516">
    <property type="term" value="F:nicotinate phosphoribosyltransferase activity"/>
    <property type="evidence" value="ECO:0007669"/>
    <property type="project" value="UniProtKB-UniRule"/>
</dbReference>
<dbReference type="RefSeq" id="XP_024663712.1">
    <property type="nucleotide sequence ID" value="XM_024807944.1"/>
</dbReference>
<dbReference type="GeneID" id="36515135"/>
<evidence type="ECO:0000259" key="10">
    <source>
        <dbReference type="Pfam" id="PF04095"/>
    </source>
</evidence>
<dbReference type="InterPro" id="IPR007229">
    <property type="entry name" value="Nic_PRibTrfase-Fam"/>
</dbReference>
<name>A0A2T0FFJ4_9ASCO</name>
<comment type="PTM">
    <text evidence="8">Transiently phosphorylated on a His residue during the reaction cycle. Phosphorylation strongly increases the affinity for substrates and increases the rate of nicotinate D-ribonucleotide production. Dephosphorylation regenerates the low-affinity form of the enzyme, leading to product release.</text>
</comment>
<proteinExistence type="inferred from homology"/>
<comment type="caution">
    <text evidence="12">The sequence shown here is derived from an EMBL/GenBank/DDBJ whole genome shotgun (WGS) entry which is preliminary data.</text>
</comment>
<evidence type="ECO:0000256" key="7">
    <source>
        <dbReference type="ARBA" id="ARBA00048668"/>
    </source>
</evidence>
<protein>
    <recommendedName>
        <fullName evidence="3 8">Nicotinate phosphoribosyltransferase</fullName>
        <ecNumber evidence="3 8">6.3.4.21</ecNumber>
    </recommendedName>
</protein>
<comment type="pathway">
    <text evidence="1 8">Cofactor biosynthesis; NAD(+) biosynthesis; nicotinate D-ribonucleotide from nicotinate: step 1/1.</text>
</comment>
<dbReference type="SUPFAM" id="SSF54675">
    <property type="entry name" value="Nicotinate/Quinolinate PRTase N-terminal domain-like"/>
    <property type="match status" value="1"/>
</dbReference>
<dbReference type="EC" id="6.3.4.21" evidence="3 8"/>
<organism evidence="12 13">
    <name type="scientific">Wickerhamiella sorbophila</name>
    <dbReference type="NCBI Taxonomy" id="45607"/>
    <lineage>
        <taxon>Eukaryota</taxon>
        <taxon>Fungi</taxon>
        <taxon>Dikarya</taxon>
        <taxon>Ascomycota</taxon>
        <taxon>Saccharomycotina</taxon>
        <taxon>Dipodascomycetes</taxon>
        <taxon>Dipodascales</taxon>
        <taxon>Trichomonascaceae</taxon>
        <taxon>Wickerhamiella</taxon>
    </lineage>
</organism>
<feature type="domain" description="Nicotinate phosphoribosyltransferase N-terminal" evidence="11">
    <location>
        <begin position="6"/>
        <end position="125"/>
    </location>
</feature>
<dbReference type="GO" id="GO:0016757">
    <property type="term" value="F:glycosyltransferase activity"/>
    <property type="evidence" value="ECO:0007669"/>
    <property type="project" value="UniProtKB-KW"/>
</dbReference>
<reference evidence="12 13" key="1">
    <citation type="submission" date="2017-04" db="EMBL/GenBank/DDBJ databases">
        <title>Genome sequencing of [Candida] sorbophila.</title>
        <authorList>
            <person name="Ahn J.O."/>
        </authorList>
    </citation>
    <scope>NUCLEOTIDE SEQUENCE [LARGE SCALE GENOMIC DNA]</scope>
    <source>
        <strain evidence="12 13">DS02</strain>
    </source>
</reference>
<dbReference type="InterPro" id="IPR006406">
    <property type="entry name" value="Nic_PRibTrfase"/>
</dbReference>
<keyword evidence="4" id="KW-0597">Phosphoprotein</keyword>
<keyword evidence="12" id="KW-0808">Transferase</keyword>
<evidence type="ECO:0000256" key="6">
    <source>
        <dbReference type="ARBA" id="ARBA00022642"/>
    </source>
</evidence>
<comment type="similarity">
    <text evidence="2 8">Belongs to the NAPRTase family.</text>
</comment>
<keyword evidence="6 8" id="KW-0662">Pyridine nucleotide biosynthesis</keyword>
<dbReference type="GO" id="GO:0005829">
    <property type="term" value="C:cytosol"/>
    <property type="evidence" value="ECO:0007669"/>
    <property type="project" value="TreeGrafter"/>
</dbReference>
<dbReference type="Pfam" id="PF17767">
    <property type="entry name" value="NAPRTase_N"/>
    <property type="match status" value="1"/>
</dbReference>
<keyword evidence="12" id="KW-0328">Glycosyltransferase</keyword>
<evidence type="ECO:0000256" key="8">
    <source>
        <dbReference type="RuleBase" id="RU003838"/>
    </source>
</evidence>
<dbReference type="InterPro" id="IPR036068">
    <property type="entry name" value="Nicotinate_pribotase-like_C"/>
</dbReference>
<dbReference type="InterPro" id="IPR041525">
    <property type="entry name" value="N/Namide_PRibTrfase"/>
</dbReference>
<keyword evidence="13" id="KW-1185">Reference proteome</keyword>
<evidence type="ECO:0000256" key="1">
    <source>
        <dbReference type="ARBA" id="ARBA00004952"/>
    </source>
</evidence>
<comment type="catalytic activity">
    <reaction evidence="7 8">
        <text>5-phospho-alpha-D-ribose 1-diphosphate + nicotinate + ATP + H2O = nicotinate beta-D-ribonucleotide + ADP + phosphate + diphosphate</text>
        <dbReference type="Rhea" id="RHEA:36163"/>
        <dbReference type="ChEBI" id="CHEBI:15377"/>
        <dbReference type="ChEBI" id="CHEBI:30616"/>
        <dbReference type="ChEBI" id="CHEBI:32544"/>
        <dbReference type="ChEBI" id="CHEBI:33019"/>
        <dbReference type="ChEBI" id="CHEBI:43474"/>
        <dbReference type="ChEBI" id="CHEBI:57502"/>
        <dbReference type="ChEBI" id="CHEBI:58017"/>
        <dbReference type="ChEBI" id="CHEBI:456216"/>
        <dbReference type="EC" id="6.3.4.21"/>
    </reaction>
</comment>
<evidence type="ECO:0000256" key="4">
    <source>
        <dbReference type="ARBA" id="ARBA00022553"/>
    </source>
</evidence>
<dbReference type="GO" id="GO:0034355">
    <property type="term" value="P:NAD+ biosynthetic process via the salvage pathway"/>
    <property type="evidence" value="ECO:0007669"/>
    <property type="project" value="TreeGrafter"/>
</dbReference>
<dbReference type="Proteomes" id="UP000238350">
    <property type="component" value="Unassembled WGS sequence"/>
</dbReference>
<dbReference type="UniPathway" id="UPA00253">
    <property type="reaction ID" value="UER00457"/>
</dbReference>
<dbReference type="PIRSF" id="PIRSF000484">
    <property type="entry name" value="NAPRT"/>
    <property type="match status" value="1"/>
</dbReference>